<dbReference type="InterPro" id="IPR042099">
    <property type="entry name" value="ANL_N_sf"/>
</dbReference>
<dbReference type="OrthoDB" id="288590at2759"/>
<protein>
    <submittedName>
        <fullName evidence="5">Uncharacterized protein</fullName>
    </submittedName>
</protein>
<evidence type="ECO:0000256" key="3">
    <source>
        <dbReference type="ARBA" id="ARBA00022741"/>
    </source>
</evidence>
<organism evidence="5 6">
    <name type="scientific">Dibothriocephalus latus</name>
    <name type="common">Fish tapeworm</name>
    <name type="synonym">Diphyllobothrium latum</name>
    <dbReference type="NCBI Taxonomy" id="60516"/>
    <lineage>
        <taxon>Eukaryota</taxon>
        <taxon>Metazoa</taxon>
        <taxon>Spiralia</taxon>
        <taxon>Lophotrochozoa</taxon>
        <taxon>Platyhelminthes</taxon>
        <taxon>Cestoda</taxon>
        <taxon>Eucestoda</taxon>
        <taxon>Diphyllobothriidea</taxon>
        <taxon>Diphyllobothriidae</taxon>
        <taxon>Dibothriocephalus</taxon>
    </lineage>
</organism>
<reference evidence="5 6" key="1">
    <citation type="submission" date="2018-11" db="EMBL/GenBank/DDBJ databases">
        <authorList>
            <consortium name="Pathogen Informatics"/>
        </authorList>
    </citation>
    <scope>NUCLEOTIDE SEQUENCE [LARGE SCALE GENOMIC DNA]</scope>
</reference>
<name>A0A3P7R1M9_DIBLA</name>
<dbReference type="AlphaFoldDB" id="A0A3P7R1M9"/>
<dbReference type="GO" id="GO:0005524">
    <property type="term" value="F:ATP binding"/>
    <property type="evidence" value="ECO:0007669"/>
    <property type="project" value="UniProtKB-KW"/>
</dbReference>
<keyword evidence="3" id="KW-0547">Nucleotide-binding</keyword>
<keyword evidence="4" id="KW-0067">ATP-binding</keyword>
<dbReference type="GO" id="GO:0004467">
    <property type="term" value="F:long-chain fatty acid-CoA ligase activity"/>
    <property type="evidence" value="ECO:0007669"/>
    <property type="project" value="TreeGrafter"/>
</dbReference>
<dbReference type="PANTHER" id="PTHR43107">
    <property type="entry name" value="LONG-CHAIN FATTY ACID TRANSPORT PROTEIN"/>
    <property type="match status" value="1"/>
</dbReference>
<dbReference type="GO" id="GO:0005789">
    <property type="term" value="C:endoplasmic reticulum membrane"/>
    <property type="evidence" value="ECO:0007669"/>
    <property type="project" value="TreeGrafter"/>
</dbReference>
<dbReference type="GO" id="GO:0005886">
    <property type="term" value="C:plasma membrane"/>
    <property type="evidence" value="ECO:0007669"/>
    <property type="project" value="TreeGrafter"/>
</dbReference>
<accession>A0A3P7R1M9</accession>
<sequence>MVFFSLRAVQYVGETCRYLLHQPVRKEEKEHKVRLATGNGLRKEVWEDFMKRFGVSQVVEFYGATESNANLCNCENKVGAIGFGTMIIPSAYPVFLVKTDLETGEVLRDPKTGLCQVCEPGEVGQMVGYVKVNSAVRGFAGYINRKESSKKVLRNVKKHGDMAFLSGDWQCIYV</sequence>
<evidence type="ECO:0000256" key="1">
    <source>
        <dbReference type="ARBA" id="ARBA00006432"/>
    </source>
</evidence>
<dbReference type="GO" id="GO:0044539">
    <property type="term" value="P:long-chain fatty acid import into cell"/>
    <property type="evidence" value="ECO:0007669"/>
    <property type="project" value="TreeGrafter"/>
</dbReference>
<evidence type="ECO:0000256" key="4">
    <source>
        <dbReference type="ARBA" id="ARBA00022840"/>
    </source>
</evidence>
<comment type="similarity">
    <text evidence="1">Belongs to the ATP-dependent AMP-binding enzyme family.</text>
</comment>
<gene>
    <name evidence="5" type="ORF">DILT_LOCUS17216</name>
</gene>
<dbReference type="Proteomes" id="UP000281553">
    <property type="component" value="Unassembled WGS sequence"/>
</dbReference>
<proteinExistence type="inferred from homology"/>
<dbReference type="Gene3D" id="3.40.50.12780">
    <property type="entry name" value="N-terminal domain of ligase-like"/>
    <property type="match status" value="1"/>
</dbReference>
<dbReference type="SUPFAM" id="SSF56801">
    <property type="entry name" value="Acetyl-CoA synthetase-like"/>
    <property type="match status" value="1"/>
</dbReference>
<evidence type="ECO:0000313" key="6">
    <source>
        <dbReference type="Proteomes" id="UP000281553"/>
    </source>
</evidence>
<keyword evidence="6" id="KW-1185">Reference proteome</keyword>
<evidence type="ECO:0000313" key="5">
    <source>
        <dbReference type="EMBL" id="VDN37056.1"/>
    </source>
</evidence>
<evidence type="ECO:0000256" key="2">
    <source>
        <dbReference type="ARBA" id="ARBA00022598"/>
    </source>
</evidence>
<dbReference type="GO" id="GO:0005324">
    <property type="term" value="F:long-chain fatty acid transmembrane transporter activity"/>
    <property type="evidence" value="ECO:0007669"/>
    <property type="project" value="TreeGrafter"/>
</dbReference>
<keyword evidence="2" id="KW-0436">Ligase</keyword>
<dbReference type="EMBL" id="UYRU01090119">
    <property type="protein sequence ID" value="VDN37056.1"/>
    <property type="molecule type" value="Genomic_DNA"/>
</dbReference>
<dbReference type="PANTHER" id="PTHR43107:SF15">
    <property type="entry name" value="FATTY ACID TRANSPORT PROTEIN 3, ISOFORM A"/>
    <property type="match status" value="1"/>
</dbReference>